<evidence type="ECO:0000313" key="8">
    <source>
        <dbReference type="Proteomes" id="UP001159363"/>
    </source>
</evidence>
<dbReference type="PANTHER" id="PTHR23301">
    <property type="entry name" value="CHITIN BINDING PERITROPHIN-A"/>
    <property type="match status" value="1"/>
</dbReference>
<keyword evidence="4" id="KW-1015">Disulfide bond</keyword>
<sequence>MWVIGVKYVVALEYKCGENGRFARYDTIPKFETPGVTRCRGGVVVRPLVSQLGEPGSIPGWAAPGFLNVWWESRRTTQLVGGFSRSSRVFPALAIRRRSILISLHSYCLELSSPGSLSVDKETSKYICLVPTSWYETRSEFGSNIDTENGCNIRVQSWTGDRDEVHFEPPKVVVRNLDPRSAAIWAYPYSDWLREALDADCASDWLPYASRDSLMVGLLACEYADLRTSCQHFIGREPFAVVAVLLVAYARADVTDLTDAQLDALSADQTKAITDEQWGIIFNRRCNPIFASYAKSQYLPDRRNCHYFYECVGVHAVRMECAANLYWNARLNTCDYPYHAGCIYGSGASPIQGLPIQGQPSHHLPIQPAYPIQGSSGSSSSQINDDGAIEIPIGDSPIVVDPYKHGTVVRLLASYQYEPGSIPGGDVVKFSHVGIVPYDAAGRRVSSGISLFLHPFITALLHTHLASPSSAPKTSMLKATLISSLTGLELKPLFIRHVGELLEESAATVLNEAGPSGIYRHLASPIAADRPCDVVSERDLDWSSDSDFEDWPSNRLTALAHNTGHLFQ</sequence>
<keyword evidence="3" id="KW-0677">Repeat</keyword>
<dbReference type="PROSITE" id="PS50940">
    <property type="entry name" value="CHIT_BIND_II"/>
    <property type="match status" value="1"/>
</dbReference>
<evidence type="ECO:0000256" key="4">
    <source>
        <dbReference type="ARBA" id="ARBA00023157"/>
    </source>
</evidence>
<organism evidence="7 8">
    <name type="scientific">Dryococelus australis</name>
    <dbReference type="NCBI Taxonomy" id="614101"/>
    <lineage>
        <taxon>Eukaryota</taxon>
        <taxon>Metazoa</taxon>
        <taxon>Ecdysozoa</taxon>
        <taxon>Arthropoda</taxon>
        <taxon>Hexapoda</taxon>
        <taxon>Insecta</taxon>
        <taxon>Pterygota</taxon>
        <taxon>Neoptera</taxon>
        <taxon>Polyneoptera</taxon>
        <taxon>Phasmatodea</taxon>
        <taxon>Verophasmatodea</taxon>
        <taxon>Anareolatae</taxon>
        <taxon>Phasmatidae</taxon>
        <taxon>Eurycanthinae</taxon>
        <taxon>Dryococelus</taxon>
    </lineage>
</organism>
<accession>A0ABQ9GGG5</accession>
<dbReference type="SUPFAM" id="SSF57625">
    <property type="entry name" value="Invertebrate chitin-binding proteins"/>
    <property type="match status" value="1"/>
</dbReference>
<dbReference type="InterPro" id="IPR036508">
    <property type="entry name" value="Chitin-bd_dom_sf"/>
</dbReference>
<protein>
    <recommendedName>
        <fullName evidence="6">Chitin-binding type-2 domain-containing protein</fullName>
    </recommendedName>
</protein>
<dbReference type="Pfam" id="PF01607">
    <property type="entry name" value="CBM_14"/>
    <property type="match status" value="1"/>
</dbReference>
<proteinExistence type="predicted"/>
<dbReference type="InterPro" id="IPR002557">
    <property type="entry name" value="Chitin-bd_dom"/>
</dbReference>
<keyword evidence="5" id="KW-0325">Glycoprotein</keyword>
<name>A0ABQ9GGG5_9NEOP</name>
<dbReference type="Gene3D" id="2.170.140.10">
    <property type="entry name" value="Chitin binding domain"/>
    <property type="match status" value="1"/>
</dbReference>
<keyword evidence="1" id="KW-0147">Chitin-binding</keyword>
<feature type="domain" description="Chitin-binding type-2" evidence="6">
    <location>
        <begin position="283"/>
        <end position="344"/>
    </location>
</feature>
<evidence type="ECO:0000256" key="2">
    <source>
        <dbReference type="ARBA" id="ARBA00022729"/>
    </source>
</evidence>
<dbReference type="SMART" id="SM00494">
    <property type="entry name" value="ChtBD2"/>
    <property type="match status" value="1"/>
</dbReference>
<reference evidence="7 8" key="1">
    <citation type="submission" date="2023-02" db="EMBL/GenBank/DDBJ databases">
        <title>LHISI_Scaffold_Assembly.</title>
        <authorList>
            <person name="Stuart O.P."/>
            <person name="Cleave R."/>
            <person name="Magrath M.J.L."/>
            <person name="Mikheyev A.S."/>
        </authorList>
    </citation>
    <scope>NUCLEOTIDE SEQUENCE [LARGE SCALE GENOMIC DNA]</scope>
    <source>
        <strain evidence="7">Daus_M_001</strain>
        <tissue evidence="7">Leg muscle</tissue>
    </source>
</reference>
<dbReference type="EMBL" id="JARBHB010000013">
    <property type="protein sequence ID" value="KAJ8870646.1"/>
    <property type="molecule type" value="Genomic_DNA"/>
</dbReference>
<evidence type="ECO:0000313" key="7">
    <source>
        <dbReference type="EMBL" id="KAJ8870646.1"/>
    </source>
</evidence>
<evidence type="ECO:0000256" key="3">
    <source>
        <dbReference type="ARBA" id="ARBA00022737"/>
    </source>
</evidence>
<dbReference type="InterPro" id="IPR051940">
    <property type="entry name" value="Chitin_bind-dev_reg"/>
</dbReference>
<dbReference type="Proteomes" id="UP001159363">
    <property type="component" value="Chromosome 12"/>
</dbReference>
<evidence type="ECO:0000256" key="1">
    <source>
        <dbReference type="ARBA" id="ARBA00022669"/>
    </source>
</evidence>
<dbReference type="PANTHER" id="PTHR23301:SF106">
    <property type="entry name" value="CHITIN-BINDING TYPE-2 DOMAIN-CONTAINING PROTEIN-RELATED"/>
    <property type="match status" value="1"/>
</dbReference>
<keyword evidence="8" id="KW-1185">Reference proteome</keyword>
<gene>
    <name evidence="7" type="ORF">PR048_029669</name>
</gene>
<evidence type="ECO:0000256" key="5">
    <source>
        <dbReference type="ARBA" id="ARBA00023180"/>
    </source>
</evidence>
<comment type="caution">
    <text evidence="7">The sequence shown here is derived from an EMBL/GenBank/DDBJ whole genome shotgun (WGS) entry which is preliminary data.</text>
</comment>
<evidence type="ECO:0000259" key="6">
    <source>
        <dbReference type="PROSITE" id="PS50940"/>
    </source>
</evidence>
<keyword evidence="2" id="KW-0732">Signal</keyword>